<dbReference type="InterPro" id="IPR030664">
    <property type="entry name" value="SdhA/FrdA/AprA"/>
</dbReference>
<feature type="domain" description="FAD-dependent oxidoreductase 2 FAD-binding" evidence="16">
    <location>
        <begin position="47"/>
        <end position="429"/>
    </location>
</feature>
<feature type="signal peptide" evidence="15">
    <location>
        <begin position="1"/>
        <end position="32"/>
    </location>
</feature>
<protein>
    <recommendedName>
        <fullName evidence="6">L-aspartate oxidase</fullName>
        <ecNumber evidence="6">1.4.3.16</ecNumber>
    </recommendedName>
</protein>
<evidence type="ECO:0000256" key="3">
    <source>
        <dbReference type="ARBA" id="ARBA00004950"/>
    </source>
</evidence>
<keyword evidence="11" id="KW-0560">Oxidoreductase</keyword>
<comment type="pathway">
    <text evidence="3">Cofactor biosynthesis; NAD(+) biosynthesis; iminoaspartate from L-aspartate (oxidase route): step 1/1.</text>
</comment>
<feature type="active site" description="Proton acceptor" evidence="14">
    <location>
        <position position="318"/>
    </location>
</feature>
<dbReference type="InterPro" id="IPR027477">
    <property type="entry name" value="Succ_DH/fumarate_Rdtase_cat_sf"/>
</dbReference>
<dbReference type="InterPro" id="IPR003953">
    <property type="entry name" value="FAD-dep_OxRdtase_2_FAD-bd"/>
</dbReference>
<keyword evidence="7" id="KW-0813">Transport</keyword>
<dbReference type="NCBIfam" id="NF042982">
    <property type="entry name" value="MFR_Fp_SdhA"/>
    <property type="match status" value="1"/>
</dbReference>
<dbReference type="STRING" id="360105.CCV52592_1873"/>
<dbReference type="AlphaFoldDB" id="A7GYH7"/>
<evidence type="ECO:0000256" key="15">
    <source>
        <dbReference type="SAM" id="SignalP"/>
    </source>
</evidence>
<sequence>MSEQFTRREFLQTACISVSALAASSSATSVLAADMPKGNENGLPSCDVLVIGSGGAGLRAAVAVRKNNPNLTVVVATKMMPSRNATCMAEGGINGVTDFSNGDSYKLHAYDTVKGGAYLVDQDAALKFCELAGKAIFDMDYIGTLFSRTDKGGVAQRFMGGASKKRCNYSADKTGHILMHACLDEAISNGVKFLMDHELLEIGVDEGKCEGVVLRDIQTGEIYPVLCKALVVATGGYTRIFYNRTSTPYIATGDGVAAALRAGLGFEDPEMLQFHPTGVANGGTLITEAARGEGGYLLNNKGERFMKNYHEKMELAPRDVVARAIETEIREGRGYGEGLGSYVLIDVRHLGKEKIMKSLPKIRHTALLFQNIDLVEQPVPIRPTAHYSMGGIEVAKIDDMSTKIPGIFVGGEASCISIHGANRLGGNSLTDAVVTGRLAGMGATNYAKDATFGKGEKTKQLAKMWQDKFKEIANGSGEVHEMYALREELGKQNWDNMGIFRTQAQLDALSAALEDIEARYKNIRIPDNSSVMNTAFTDYVELGNLILLSRCACLAAQNRHESRGAHTREDYPKRDDVNFLKHSIVNLKDGKLELSYKPVVVTEFSLDGRKPQ</sequence>
<evidence type="ECO:0000256" key="14">
    <source>
        <dbReference type="PIRSR" id="PIRSR000171-1"/>
    </source>
</evidence>
<dbReference type="HOGENOM" id="CLU_014312_6_2_7"/>
<dbReference type="PROSITE" id="PS51318">
    <property type="entry name" value="TAT"/>
    <property type="match status" value="1"/>
</dbReference>
<dbReference type="GO" id="GO:0050660">
    <property type="term" value="F:flavin adenine dinucleotide binding"/>
    <property type="evidence" value="ECO:0007669"/>
    <property type="project" value="InterPro"/>
</dbReference>
<dbReference type="NCBIfam" id="TIGR01812">
    <property type="entry name" value="sdhA_frdA_Gneg"/>
    <property type="match status" value="1"/>
</dbReference>
<dbReference type="FunFam" id="3.90.700.10:FF:000002">
    <property type="entry name" value="L-aspartate oxidase"/>
    <property type="match status" value="1"/>
</dbReference>
<dbReference type="InterPro" id="IPR015939">
    <property type="entry name" value="Fum_Rdtase/Succ_DH_flav-like_C"/>
</dbReference>
<comment type="similarity">
    <text evidence="5">Belongs to the FAD-dependent oxidoreductase 2 family. NadB subfamily.</text>
</comment>
<proteinExistence type="inferred from homology"/>
<evidence type="ECO:0000256" key="6">
    <source>
        <dbReference type="ARBA" id="ARBA00012173"/>
    </source>
</evidence>
<name>A7GYH7_CAMC5</name>
<dbReference type="InterPro" id="IPR006311">
    <property type="entry name" value="TAT_signal"/>
</dbReference>
<comment type="similarity">
    <text evidence="4">Belongs to the FAD-dependent oxidoreductase 2 family. FRD/SDH subfamily.</text>
</comment>
<dbReference type="PIRSF" id="PIRSF000171">
    <property type="entry name" value="SDHA_APRA_LASPO"/>
    <property type="match status" value="1"/>
</dbReference>
<feature type="domain" description="Fumarate reductase/succinate dehydrogenase flavoprotein-like C-terminal" evidence="17">
    <location>
        <begin position="486"/>
        <end position="607"/>
    </location>
</feature>
<evidence type="ECO:0000256" key="1">
    <source>
        <dbReference type="ARBA" id="ARBA00001974"/>
    </source>
</evidence>
<dbReference type="InterPro" id="IPR036188">
    <property type="entry name" value="FAD/NAD-bd_sf"/>
</dbReference>
<dbReference type="Gene3D" id="1.20.58.100">
    <property type="entry name" value="Fumarate reductase/succinate dehydrogenase flavoprotein-like, C-terminal domain"/>
    <property type="match status" value="1"/>
</dbReference>
<dbReference type="EC" id="1.4.3.16" evidence="6"/>
<dbReference type="GO" id="GO:0009055">
    <property type="term" value="F:electron transfer activity"/>
    <property type="evidence" value="ECO:0007669"/>
    <property type="project" value="TreeGrafter"/>
</dbReference>
<evidence type="ECO:0000256" key="9">
    <source>
        <dbReference type="ARBA" id="ARBA00022827"/>
    </source>
</evidence>
<dbReference type="Pfam" id="PF02910">
    <property type="entry name" value="Succ_DH_flav_C"/>
    <property type="match status" value="1"/>
</dbReference>
<dbReference type="GO" id="GO:0022900">
    <property type="term" value="P:electron transport chain"/>
    <property type="evidence" value="ECO:0007669"/>
    <property type="project" value="InterPro"/>
</dbReference>
<dbReference type="GO" id="GO:0044281">
    <property type="term" value="P:small molecule metabolic process"/>
    <property type="evidence" value="ECO:0007669"/>
    <property type="project" value="UniProtKB-ARBA"/>
</dbReference>
<keyword evidence="15" id="KW-0732">Signal</keyword>
<dbReference type="SUPFAM" id="SSF46977">
    <property type="entry name" value="Succinate dehydrogenase/fumarate reductase flavoprotein C-terminal domain"/>
    <property type="match status" value="1"/>
</dbReference>
<comment type="subcellular location">
    <subcellularLocation>
        <location evidence="2">Membrane</location>
        <topology evidence="2">Peripheral membrane protein</topology>
    </subcellularLocation>
</comment>
<keyword evidence="8" id="KW-0285">Flavoprotein</keyword>
<dbReference type="Pfam" id="PF00890">
    <property type="entry name" value="FAD_binding_2"/>
    <property type="match status" value="1"/>
</dbReference>
<comment type="catalytic activity">
    <reaction evidence="13">
        <text>L-aspartate + O2 = iminosuccinate + H2O2</text>
        <dbReference type="Rhea" id="RHEA:25876"/>
        <dbReference type="ChEBI" id="CHEBI:15379"/>
        <dbReference type="ChEBI" id="CHEBI:16240"/>
        <dbReference type="ChEBI" id="CHEBI:29991"/>
        <dbReference type="ChEBI" id="CHEBI:77875"/>
        <dbReference type="EC" id="1.4.3.16"/>
    </reaction>
    <physiologicalReaction direction="left-to-right" evidence="13">
        <dbReference type="Rhea" id="RHEA:25877"/>
    </physiologicalReaction>
</comment>
<dbReference type="PANTHER" id="PTHR11632">
    <property type="entry name" value="SUCCINATE DEHYDROGENASE 2 FLAVOPROTEIN SUBUNIT"/>
    <property type="match status" value="1"/>
</dbReference>
<dbReference type="EMBL" id="CP000767">
    <property type="protein sequence ID" value="EAU00114.2"/>
    <property type="molecule type" value="Genomic_DNA"/>
</dbReference>
<accession>A7GYH7</accession>
<dbReference type="OrthoDB" id="9806724at2"/>
<evidence type="ECO:0000256" key="12">
    <source>
        <dbReference type="ARBA" id="ARBA00023136"/>
    </source>
</evidence>
<evidence type="ECO:0000256" key="7">
    <source>
        <dbReference type="ARBA" id="ARBA00022448"/>
    </source>
</evidence>
<evidence type="ECO:0000256" key="11">
    <source>
        <dbReference type="ARBA" id="ARBA00023002"/>
    </source>
</evidence>
<evidence type="ECO:0000256" key="13">
    <source>
        <dbReference type="ARBA" id="ARBA00048305"/>
    </source>
</evidence>
<evidence type="ECO:0000259" key="17">
    <source>
        <dbReference type="Pfam" id="PF02910"/>
    </source>
</evidence>
<dbReference type="InterPro" id="IPR014006">
    <property type="entry name" value="Succ_Dhase_FrdA_Gneg"/>
</dbReference>
<dbReference type="KEGG" id="ccv:CCV52592_1873"/>
<dbReference type="GO" id="GO:0009061">
    <property type="term" value="P:anaerobic respiration"/>
    <property type="evidence" value="ECO:0007669"/>
    <property type="project" value="TreeGrafter"/>
</dbReference>
<evidence type="ECO:0000313" key="18">
    <source>
        <dbReference type="EMBL" id="EAU00114.2"/>
    </source>
</evidence>
<dbReference type="InterPro" id="IPR053593">
    <property type="entry name" value="FAD-oxidoreductase_2/FRD/SDH"/>
</dbReference>
<dbReference type="GO" id="GO:0005886">
    <property type="term" value="C:plasma membrane"/>
    <property type="evidence" value="ECO:0007669"/>
    <property type="project" value="TreeGrafter"/>
</dbReference>
<dbReference type="Gene3D" id="4.10.80.40">
    <property type="entry name" value="succinate dehydrogenase protein domain"/>
    <property type="match status" value="1"/>
</dbReference>
<evidence type="ECO:0000256" key="2">
    <source>
        <dbReference type="ARBA" id="ARBA00004170"/>
    </source>
</evidence>
<dbReference type="SUPFAM" id="SSF56425">
    <property type="entry name" value="Succinate dehydrogenase/fumarate reductase flavoprotein, catalytic domain"/>
    <property type="match status" value="1"/>
</dbReference>
<evidence type="ECO:0000256" key="4">
    <source>
        <dbReference type="ARBA" id="ARBA00008040"/>
    </source>
</evidence>
<feature type="chain" id="PRO_5002709703" description="L-aspartate oxidase" evidence="15">
    <location>
        <begin position="33"/>
        <end position="612"/>
    </location>
</feature>
<keyword evidence="19" id="KW-1185">Reference proteome</keyword>
<dbReference type="Gene3D" id="3.90.700.10">
    <property type="entry name" value="Succinate dehydrogenase/fumarate reductase flavoprotein, catalytic domain"/>
    <property type="match status" value="1"/>
</dbReference>
<dbReference type="GO" id="GO:0000104">
    <property type="term" value="F:succinate dehydrogenase activity"/>
    <property type="evidence" value="ECO:0007669"/>
    <property type="project" value="TreeGrafter"/>
</dbReference>
<keyword evidence="9" id="KW-0274">FAD</keyword>
<keyword evidence="12" id="KW-0472">Membrane</keyword>
<evidence type="ECO:0000256" key="8">
    <source>
        <dbReference type="ARBA" id="ARBA00022630"/>
    </source>
</evidence>
<evidence type="ECO:0000256" key="10">
    <source>
        <dbReference type="ARBA" id="ARBA00022982"/>
    </source>
</evidence>
<evidence type="ECO:0000259" key="16">
    <source>
        <dbReference type="Pfam" id="PF00890"/>
    </source>
</evidence>
<gene>
    <name evidence="18" type="primary">mfrA</name>
    <name evidence="18" type="ORF">CCV52592_1873</name>
</gene>
<keyword evidence="10" id="KW-0249">Electron transport</keyword>
<dbReference type="SUPFAM" id="SSF51905">
    <property type="entry name" value="FAD/NAD(P)-binding domain"/>
    <property type="match status" value="1"/>
</dbReference>
<dbReference type="RefSeq" id="WP_011992294.1">
    <property type="nucleotide sequence ID" value="NC_009715.2"/>
</dbReference>
<dbReference type="InterPro" id="IPR037099">
    <property type="entry name" value="Fum_R/Succ_DH_flav-like_C_sf"/>
</dbReference>
<reference evidence="18" key="1">
    <citation type="submission" date="2016-07" db="EMBL/GenBank/DDBJ databases">
        <title>Comparative genomics of the Campylobacter concisus group.</title>
        <authorList>
            <person name="Miller W.G."/>
            <person name="Yee E."/>
            <person name="Chapman M.H."/>
            <person name="Huynh S."/>
            <person name="Bono J.L."/>
            <person name="On S.L.W."/>
            <person name="StLeger J."/>
            <person name="Foster G."/>
            <person name="Parker C.T."/>
        </authorList>
    </citation>
    <scope>NUCLEOTIDE SEQUENCE</scope>
    <source>
        <strain evidence="18">525.92</strain>
    </source>
</reference>
<dbReference type="GO" id="GO:0008734">
    <property type="term" value="F:L-aspartate oxidase activity"/>
    <property type="evidence" value="ECO:0007669"/>
    <property type="project" value="UniProtKB-EC"/>
</dbReference>
<evidence type="ECO:0000256" key="5">
    <source>
        <dbReference type="ARBA" id="ARBA00008562"/>
    </source>
</evidence>
<dbReference type="PANTHER" id="PTHR11632:SF51">
    <property type="entry name" value="SUCCINATE DEHYDROGENASE [UBIQUINONE] FLAVOPROTEIN SUBUNIT, MITOCHONDRIAL"/>
    <property type="match status" value="1"/>
</dbReference>
<dbReference type="Gene3D" id="3.50.50.60">
    <property type="entry name" value="FAD/NAD(P)-binding domain"/>
    <property type="match status" value="1"/>
</dbReference>
<organism evidence="18 19">
    <name type="scientific">Campylobacter curvus (strain 525.92)</name>
    <dbReference type="NCBI Taxonomy" id="360105"/>
    <lineage>
        <taxon>Bacteria</taxon>
        <taxon>Pseudomonadati</taxon>
        <taxon>Campylobacterota</taxon>
        <taxon>Epsilonproteobacteria</taxon>
        <taxon>Campylobacterales</taxon>
        <taxon>Campylobacteraceae</taxon>
        <taxon>Campylobacter</taxon>
    </lineage>
</organism>
<dbReference type="Proteomes" id="UP000006380">
    <property type="component" value="Chromosome"/>
</dbReference>
<evidence type="ECO:0000313" key="19">
    <source>
        <dbReference type="Proteomes" id="UP000006380"/>
    </source>
</evidence>
<comment type="cofactor">
    <cofactor evidence="1">
        <name>FAD</name>
        <dbReference type="ChEBI" id="CHEBI:57692"/>
    </cofactor>
</comment>